<feature type="compositionally biased region" description="Basic and acidic residues" evidence="1">
    <location>
        <begin position="345"/>
        <end position="382"/>
    </location>
</feature>
<sequence length="499" mass="55411">MFELSRVRGDVGSLSSEFRLYHLDLKRGCDMCASKVDEDTRRFHLVASKYETDKCKLKEQLIAKDEEMAQLRGVIDSKTRQLLVADRDLHLANERVISIQKKLEDKLFVATNTKCTTCNVFDKYRDVLTTQIADKTAALADANVILNDVRMKLDKQERASKILSRENDKMKFERDIWMADSKRLENEVRLLRAQLSASSAIENNSTNSVNNNTSTPSDGSGSVHRLFGDSKAISGGISDAHNSPATSSSTPQNLQSPIFGQDKSVCPPPPELPSLVGKFRHSNSSSDSSKAKVSCMSSLSSKRDNNSQPSSRKDWKSNSTTRTHYATSKTNGQTIQRPSRTTTRLSEDTNNKTAKSDIGEEKLEREKSWKKETKTDGERSSKAIDSVSESTTTKSHSASPSSSSKTDLSKSSKQTSQSEEKSPQKRMDDENKTTQPNSNSKKALIVPPPKDESEISSASTSDSKISPAQIAFFIACWTQPMARRDATAFIRFFQETQTS</sequence>
<organism evidence="4">
    <name type="scientific">Anisakis simplex</name>
    <name type="common">Herring worm</name>
    <dbReference type="NCBI Taxonomy" id="6269"/>
    <lineage>
        <taxon>Eukaryota</taxon>
        <taxon>Metazoa</taxon>
        <taxon>Ecdysozoa</taxon>
        <taxon>Nematoda</taxon>
        <taxon>Chromadorea</taxon>
        <taxon>Rhabditida</taxon>
        <taxon>Spirurina</taxon>
        <taxon>Ascaridomorpha</taxon>
        <taxon>Ascaridoidea</taxon>
        <taxon>Anisakidae</taxon>
        <taxon>Anisakis</taxon>
        <taxon>Anisakis simplex complex</taxon>
    </lineage>
</organism>
<evidence type="ECO:0000313" key="3">
    <source>
        <dbReference type="Proteomes" id="UP000267096"/>
    </source>
</evidence>
<feature type="region of interest" description="Disordered" evidence="1">
    <location>
        <begin position="202"/>
        <end position="463"/>
    </location>
</feature>
<evidence type="ECO:0000313" key="4">
    <source>
        <dbReference type="WBParaSite" id="ASIM_0000090201-mRNA-1"/>
    </source>
</evidence>
<evidence type="ECO:0000313" key="2">
    <source>
        <dbReference type="EMBL" id="VDK18101.1"/>
    </source>
</evidence>
<feature type="compositionally biased region" description="Low complexity" evidence="1">
    <location>
        <begin position="203"/>
        <end position="215"/>
    </location>
</feature>
<feature type="compositionally biased region" description="Polar residues" evidence="1">
    <location>
        <begin position="240"/>
        <end position="258"/>
    </location>
</feature>
<keyword evidence="3" id="KW-1185">Reference proteome</keyword>
<feature type="compositionally biased region" description="Polar residues" evidence="1">
    <location>
        <begin position="317"/>
        <end position="344"/>
    </location>
</feature>
<proteinExistence type="predicted"/>
<name>A0A0M3J066_ANISI</name>
<evidence type="ECO:0000256" key="1">
    <source>
        <dbReference type="SAM" id="MobiDB-lite"/>
    </source>
</evidence>
<feature type="compositionally biased region" description="Basic and acidic residues" evidence="1">
    <location>
        <begin position="418"/>
        <end position="432"/>
    </location>
</feature>
<protein>
    <submittedName>
        <fullName evidence="4">GRIP domain-containing protein</fullName>
    </submittedName>
</protein>
<reference evidence="2 3" key="2">
    <citation type="submission" date="2018-11" db="EMBL/GenBank/DDBJ databases">
        <authorList>
            <consortium name="Pathogen Informatics"/>
        </authorList>
    </citation>
    <scope>NUCLEOTIDE SEQUENCE [LARGE SCALE GENOMIC DNA]</scope>
</reference>
<dbReference type="OrthoDB" id="5878038at2759"/>
<accession>A0A0M3J066</accession>
<dbReference type="AlphaFoldDB" id="A0A0M3J066"/>
<dbReference type="Proteomes" id="UP000267096">
    <property type="component" value="Unassembled WGS sequence"/>
</dbReference>
<dbReference type="EMBL" id="UYRR01000658">
    <property type="protein sequence ID" value="VDK18101.1"/>
    <property type="molecule type" value="Genomic_DNA"/>
</dbReference>
<feature type="compositionally biased region" description="Low complexity" evidence="1">
    <location>
        <begin position="282"/>
        <end position="300"/>
    </location>
</feature>
<gene>
    <name evidence="2" type="ORF">ASIM_LOCUS799</name>
</gene>
<feature type="compositionally biased region" description="Basic and acidic residues" evidence="1">
    <location>
        <begin position="301"/>
        <end position="316"/>
    </location>
</feature>
<reference evidence="4" key="1">
    <citation type="submission" date="2017-02" db="UniProtKB">
        <authorList>
            <consortium name="WormBaseParasite"/>
        </authorList>
    </citation>
    <scope>IDENTIFICATION</scope>
</reference>
<feature type="compositionally biased region" description="Low complexity" evidence="1">
    <location>
        <begin position="390"/>
        <end position="417"/>
    </location>
</feature>
<dbReference type="WBParaSite" id="ASIM_0000090201-mRNA-1">
    <property type="protein sequence ID" value="ASIM_0000090201-mRNA-1"/>
    <property type="gene ID" value="ASIM_0000090201"/>
</dbReference>